<proteinExistence type="predicted"/>
<feature type="region of interest" description="Disordered" evidence="1">
    <location>
        <begin position="66"/>
        <end position="94"/>
    </location>
</feature>
<gene>
    <name evidence="2" type="ORF">AVEN_50470_1</name>
</gene>
<keyword evidence="3" id="KW-1185">Reference proteome</keyword>
<protein>
    <submittedName>
        <fullName evidence="2">Uncharacterized protein</fullName>
    </submittedName>
</protein>
<sequence length="94" mass="10872">MTRNLILNVISESNCSADSLLPPDRISNCQRNAEFSKLERNFLRFLPFSCKRASVLMRSPRIGKRYRRRAPLPSSKESFELFSSQGKGQKYESQ</sequence>
<organism evidence="2 3">
    <name type="scientific">Araneus ventricosus</name>
    <name type="common">Orbweaver spider</name>
    <name type="synonym">Epeira ventricosa</name>
    <dbReference type="NCBI Taxonomy" id="182803"/>
    <lineage>
        <taxon>Eukaryota</taxon>
        <taxon>Metazoa</taxon>
        <taxon>Ecdysozoa</taxon>
        <taxon>Arthropoda</taxon>
        <taxon>Chelicerata</taxon>
        <taxon>Arachnida</taxon>
        <taxon>Araneae</taxon>
        <taxon>Araneomorphae</taxon>
        <taxon>Entelegynae</taxon>
        <taxon>Araneoidea</taxon>
        <taxon>Araneidae</taxon>
        <taxon>Araneus</taxon>
    </lineage>
</organism>
<reference evidence="2 3" key="1">
    <citation type="journal article" date="2019" name="Sci. Rep.">
        <title>Orb-weaving spider Araneus ventricosus genome elucidates the spidroin gene catalogue.</title>
        <authorList>
            <person name="Kono N."/>
            <person name="Nakamura H."/>
            <person name="Ohtoshi R."/>
            <person name="Moran D.A.P."/>
            <person name="Shinohara A."/>
            <person name="Yoshida Y."/>
            <person name="Fujiwara M."/>
            <person name="Mori M."/>
            <person name="Tomita M."/>
            <person name="Arakawa K."/>
        </authorList>
    </citation>
    <scope>NUCLEOTIDE SEQUENCE [LARGE SCALE GENOMIC DNA]</scope>
</reference>
<name>A0A4Y2ARR4_ARAVE</name>
<evidence type="ECO:0000256" key="1">
    <source>
        <dbReference type="SAM" id="MobiDB-lite"/>
    </source>
</evidence>
<dbReference type="Proteomes" id="UP000499080">
    <property type="component" value="Unassembled WGS sequence"/>
</dbReference>
<dbReference type="EMBL" id="BGPR01000027">
    <property type="protein sequence ID" value="GBL81866.1"/>
    <property type="molecule type" value="Genomic_DNA"/>
</dbReference>
<comment type="caution">
    <text evidence="2">The sequence shown here is derived from an EMBL/GenBank/DDBJ whole genome shotgun (WGS) entry which is preliminary data.</text>
</comment>
<dbReference type="AlphaFoldDB" id="A0A4Y2ARR4"/>
<accession>A0A4Y2ARR4</accession>
<evidence type="ECO:0000313" key="3">
    <source>
        <dbReference type="Proteomes" id="UP000499080"/>
    </source>
</evidence>
<evidence type="ECO:0000313" key="2">
    <source>
        <dbReference type="EMBL" id="GBL81866.1"/>
    </source>
</evidence>